<dbReference type="EMBL" id="JASXSV010000016">
    <property type="protein sequence ID" value="MDP0589568.1"/>
    <property type="molecule type" value="Genomic_DNA"/>
</dbReference>
<proteinExistence type="predicted"/>
<accession>A0AA90NMK4</accession>
<gene>
    <name evidence="1" type="ORF">QS748_10420</name>
</gene>
<dbReference type="Proteomes" id="UP001178148">
    <property type="component" value="Unassembled WGS sequence"/>
</dbReference>
<keyword evidence="2" id="KW-1185">Reference proteome</keyword>
<organism evidence="1 2">
    <name type="scientific">Candidatus Endonucleibacter bathymodioli</name>
    <dbReference type="NCBI Taxonomy" id="539814"/>
    <lineage>
        <taxon>Bacteria</taxon>
        <taxon>Pseudomonadati</taxon>
        <taxon>Pseudomonadota</taxon>
        <taxon>Gammaproteobacteria</taxon>
        <taxon>Oceanospirillales</taxon>
        <taxon>Endozoicomonadaceae</taxon>
        <taxon>Candidatus Endonucleibacter</taxon>
    </lineage>
</organism>
<evidence type="ECO:0000313" key="1">
    <source>
        <dbReference type="EMBL" id="MDP0589568.1"/>
    </source>
</evidence>
<reference evidence="1 2" key="1">
    <citation type="journal article" date="2023" name="bioRxiv">
        <title>An intranuclear bacterial parasite of deep-sea mussels expresses apoptosis inhibitors acquired from its host.</title>
        <authorList>
            <person name="Gonzalez Porras M.A."/>
            <person name="Assie A."/>
            <person name="Tietjen M."/>
            <person name="Violette M."/>
            <person name="Kleiner M."/>
            <person name="Gruber-Vodicka H."/>
            <person name="Dubilier N."/>
            <person name="Leisch N."/>
        </authorList>
    </citation>
    <scope>NUCLEOTIDE SEQUENCE [LARGE SCALE GENOMIC DNA]</scope>
    <source>
        <strain evidence="1">IAP13</strain>
    </source>
</reference>
<name>A0AA90NMK4_9GAMM</name>
<evidence type="ECO:0000313" key="2">
    <source>
        <dbReference type="Proteomes" id="UP001178148"/>
    </source>
</evidence>
<sequence length="175" mass="20547">MKQILLVTYIFSNISLGDHKFNIDYDTMGTKSRFTLIANRKYNVNLSECYIPNNKVYCAFLCIDRSTNIPIHLLYSMLVSSHKIKYNVNLTACNIPKHKIKYAYIGIDKSRHSSNHRLYITFCDDTIKEYEFLLDLNDKGNADRNTFRVEENSNHSIIGITYPSTPRRYILLKMW</sequence>
<comment type="caution">
    <text evidence="1">The sequence shown here is derived from an EMBL/GenBank/DDBJ whole genome shotgun (WGS) entry which is preliminary data.</text>
</comment>
<protein>
    <submittedName>
        <fullName evidence="1">Uncharacterized protein</fullName>
    </submittedName>
</protein>
<dbReference type="AlphaFoldDB" id="A0AA90NMK4"/>